<feature type="transmembrane region" description="Helical" evidence="6">
    <location>
        <begin position="207"/>
        <end position="229"/>
    </location>
</feature>
<name>A0A1W5CSH1_9LECA</name>
<dbReference type="GO" id="GO:0016020">
    <property type="term" value="C:membrane"/>
    <property type="evidence" value="ECO:0007669"/>
    <property type="project" value="UniProtKB-SubCell"/>
</dbReference>
<dbReference type="GO" id="GO:0004601">
    <property type="term" value="F:peroxidase activity"/>
    <property type="evidence" value="ECO:0007669"/>
    <property type="project" value="UniProtKB-KW"/>
</dbReference>
<comment type="subcellular location">
    <subcellularLocation>
        <location evidence="1">Membrane</location>
        <topology evidence="1">Multi-pass membrane protein</topology>
    </subcellularLocation>
</comment>
<feature type="domain" description="Phosphatidic acid phosphatase type 2/haloperoxidase" evidence="7">
    <location>
        <begin position="120"/>
        <end position="223"/>
    </location>
</feature>
<keyword evidence="4 6" id="KW-1133">Transmembrane helix</keyword>
<evidence type="ECO:0000256" key="6">
    <source>
        <dbReference type="SAM" id="Phobius"/>
    </source>
</evidence>
<dbReference type="Proteomes" id="UP000192927">
    <property type="component" value="Unassembled WGS sequence"/>
</dbReference>
<reference evidence="9" key="1">
    <citation type="submission" date="2017-03" db="EMBL/GenBank/DDBJ databases">
        <authorList>
            <person name="Sharma R."/>
            <person name="Thines M."/>
        </authorList>
    </citation>
    <scope>NUCLEOTIDE SEQUENCE [LARGE SCALE GENOMIC DNA]</scope>
</reference>
<feature type="transmembrane region" description="Helical" evidence="6">
    <location>
        <begin position="119"/>
        <end position="141"/>
    </location>
</feature>
<dbReference type="EMBL" id="FWEW01000128">
    <property type="protein sequence ID" value="SLM33806.1"/>
    <property type="molecule type" value="Genomic_DNA"/>
</dbReference>
<dbReference type="GO" id="GO:0006644">
    <property type="term" value="P:phospholipid metabolic process"/>
    <property type="evidence" value="ECO:0007669"/>
    <property type="project" value="InterPro"/>
</dbReference>
<sequence>MDRAAPYINHTKRIPKRLILSYIVDWIFIILIAIAGYLFSLVSPNHRPFSLVDQNISYPYVEKEKVSTSTLILVSLVAPALITLILSLLPSPTPKAPLQDAPPLGSSLWKRRLWDWNSAWMGLALALATALLLTSGLKNLLGKPRPDLLNRCKPDLQSLQAHAVGGYGAEVSEGILLVSWTICTQSSREILNDGFASFPSGHSSTAFAGLTYLTLYLCAKLALAIPYLLPQPPAPSATELHDPSATELHDLAPNTTRPKDPLPPATYVAAPFRNQGAAPPVYLLVLAFVPVGAAVYISAT</sequence>
<keyword evidence="8" id="KW-0560">Oxidoreductase</keyword>
<dbReference type="InterPro" id="IPR000326">
    <property type="entry name" value="PAP2/HPO"/>
</dbReference>
<protein>
    <submittedName>
        <fullName evidence="8">Phosphatidic acid phosphatase type 2/haloperoxidase</fullName>
    </submittedName>
</protein>
<dbReference type="PANTHER" id="PTHR10165">
    <property type="entry name" value="LIPID PHOSPHATE PHOSPHATASE"/>
    <property type="match status" value="1"/>
</dbReference>
<evidence type="ECO:0000256" key="3">
    <source>
        <dbReference type="ARBA" id="ARBA00022692"/>
    </source>
</evidence>
<proteinExistence type="inferred from homology"/>
<dbReference type="GO" id="GO:0008195">
    <property type="term" value="F:phosphatidate phosphatase activity"/>
    <property type="evidence" value="ECO:0007669"/>
    <property type="project" value="TreeGrafter"/>
</dbReference>
<dbReference type="GO" id="GO:0046839">
    <property type="term" value="P:phospholipid dephosphorylation"/>
    <property type="evidence" value="ECO:0007669"/>
    <property type="project" value="TreeGrafter"/>
</dbReference>
<feature type="transmembrane region" description="Helical" evidence="6">
    <location>
        <begin position="19"/>
        <end position="39"/>
    </location>
</feature>
<evidence type="ECO:0000256" key="5">
    <source>
        <dbReference type="ARBA" id="ARBA00023136"/>
    </source>
</evidence>
<feature type="transmembrane region" description="Helical" evidence="6">
    <location>
        <begin position="281"/>
        <end position="299"/>
    </location>
</feature>
<dbReference type="InterPro" id="IPR036938">
    <property type="entry name" value="PAP2/HPO_sf"/>
</dbReference>
<dbReference type="Gene3D" id="1.20.144.10">
    <property type="entry name" value="Phosphatidic acid phosphatase type 2/haloperoxidase"/>
    <property type="match status" value="1"/>
</dbReference>
<keyword evidence="9" id="KW-1185">Reference proteome</keyword>
<evidence type="ECO:0000256" key="1">
    <source>
        <dbReference type="ARBA" id="ARBA00004141"/>
    </source>
</evidence>
<evidence type="ECO:0000313" key="9">
    <source>
        <dbReference type="Proteomes" id="UP000192927"/>
    </source>
</evidence>
<comment type="similarity">
    <text evidence="2">Belongs to the PA-phosphatase related phosphoesterase family.</text>
</comment>
<keyword evidence="5 6" id="KW-0472">Membrane</keyword>
<feature type="non-terminal residue" evidence="8">
    <location>
        <position position="300"/>
    </location>
</feature>
<dbReference type="Pfam" id="PF01569">
    <property type="entry name" value="PAP2"/>
    <property type="match status" value="1"/>
</dbReference>
<evidence type="ECO:0000256" key="4">
    <source>
        <dbReference type="ARBA" id="ARBA00022989"/>
    </source>
</evidence>
<dbReference type="InterPro" id="IPR043216">
    <property type="entry name" value="PAP-like"/>
</dbReference>
<evidence type="ECO:0000256" key="2">
    <source>
        <dbReference type="ARBA" id="ARBA00008816"/>
    </source>
</evidence>
<organism evidence="8 9">
    <name type="scientific">Lasallia pustulata</name>
    <dbReference type="NCBI Taxonomy" id="136370"/>
    <lineage>
        <taxon>Eukaryota</taxon>
        <taxon>Fungi</taxon>
        <taxon>Dikarya</taxon>
        <taxon>Ascomycota</taxon>
        <taxon>Pezizomycotina</taxon>
        <taxon>Lecanoromycetes</taxon>
        <taxon>OSLEUM clade</taxon>
        <taxon>Umbilicariomycetidae</taxon>
        <taxon>Umbilicariales</taxon>
        <taxon>Umbilicariaceae</taxon>
        <taxon>Lasallia</taxon>
    </lineage>
</organism>
<keyword evidence="8" id="KW-0575">Peroxidase</keyword>
<evidence type="ECO:0000313" key="8">
    <source>
        <dbReference type="EMBL" id="SLM33806.1"/>
    </source>
</evidence>
<dbReference type="PANTHER" id="PTHR10165:SF154">
    <property type="entry name" value="PAP2 DOMAIN PROTEIN (AFU_ORTHOLOGUE AFUA_1G09730)"/>
    <property type="match status" value="1"/>
</dbReference>
<evidence type="ECO:0000259" key="7">
    <source>
        <dbReference type="Pfam" id="PF01569"/>
    </source>
</evidence>
<dbReference type="AlphaFoldDB" id="A0A1W5CSH1"/>
<keyword evidence="3 6" id="KW-0812">Transmembrane</keyword>
<accession>A0A1W5CSH1</accession>
<dbReference type="SUPFAM" id="SSF48317">
    <property type="entry name" value="Acid phosphatase/Vanadium-dependent haloperoxidase"/>
    <property type="match status" value="1"/>
</dbReference>